<evidence type="ECO:0008006" key="3">
    <source>
        <dbReference type="Google" id="ProtNLM"/>
    </source>
</evidence>
<protein>
    <recommendedName>
        <fullName evidence="3">BTB domain-containing protein</fullName>
    </recommendedName>
</protein>
<dbReference type="Gene3D" id="3.30.710.10">
    <property type="entry name" value="Potassium Channel Kv1.1, Chain A"/>
    <property type="match status" value="1"/>
</dbReference>
<keyword evidence="2" id="KW-1185">Reference proteome</keyword>
<evidence type="ECO:0000313" key="1">
    <source>
        <dbReference type="EMBL" id="KIY61993.1"/>
    </source>
</evidence>
<gene>
    <name evidence="1" type="ORF">CYLTODRAFT_494941</name>
</gene>
<dbReference type="EMBL" id="KN880839">
    <property type="protein sequence ID" value="KIY61993.1"/>
    <property type="molecule type" value="Genomic_DNA"/>
</dbReference>
<organism evidence="1 2">
    <name type="scientific">Cylindrobasidium torrendii FP15055 ss-10</name>
    <dbReference type="NCBI Taxonomy" id="1314674"/>
    <lineage>
        <taxon>Eukaryota</taxon>
        <taxon>Fungi</taxon>
        <taxon>Dikarya</taxon>
        <taxon>Basidiomycota</taxon>
        <taxon>Agaricomycotina</taxon>
        <taxon>Agaricomycetes</taxon>
        <taxon>Agaricomycetidae</taxon>
        <taxon>Agaricales</taxon>
        <taxon>Marasmiineae</taxon>
        <taxon>Physalacriaceae</taxon>
        <taxon>Cylindrobasidium</taxon>
    </lineage>
</organism>
<accession>A0A0D7AUE1</accession>
<reference evidence="1 2" key="1">
    <citation type="journal article" date="2015" name="Fungal Genet. Biol.">
        <title>Evolution of novel wood decay mechanisms in Agaricales revealed by the genome sequences of Fistulina hepatica and Cylindrobasidium torrendii.</title>
        <authorList>
            <person name="Floudas D."/>
            <person name="Held B.W."/>
            <person name="Riley R."/>
            <person name="Nagy L.G."/>
            <person name="Koehler G."/>
            <person name="Ransdell A.S."/>
            <person name="Younus H."/>
            <person name="Chow J."/>
            <person name="Chiniquy J."/>
            <person name="Lipzen A."/>
            <person name="Tritt A."/>
            <person name="Sun H."/>
            <person name="Haridas S."/>
            <person name="LaButti K."/>
            <person name="Ohm R.A."/>
            <person name="Kues U."/>
            <person name="Blanchette R.A."/>
            <person name="Grigoriev I.V."/>
            <person name="Minto R.E."/>
            <person name="Hibbett D.S."/>
        </authorList>
    </citation>
    <scope>NUCLEOTIDE SEQUENCE [LARGE SCALE GENOMIC DNA]</scope>
    <source>
        <strain evidence="1 2">FP15055 ss-10</strain>
    </source>
</reference>
<dbReference type="InterPro" id="IPR011333">
    <property type="entry name" value="SKP1/BTB/POZ_sf"/>
</dbReference>
<dbReference type="STRING" id="1314674.A0A0D7AUE1"/>
<sequence>MNKIEPDQFTGSLSALNIKSTLQIPSQNSNSTISSETCGLGWTFELHGSQAGISSSYYGGYSYLQGPYKLSMAFGSLSQTTTYQLASVECELQVPNYGTVTHLSKKDTLPGPSLYIGDIAQYTVEDYGNATLTCTVILRPLPAATPSKLVAERISAVTLGSLDGQNFVDTKVYAYTRRSSGGAINPRPIFIHSTIIDQYGCKPLSLLFGKAEGLLSEDALLDLHRLPESQETLAALDYRDDSDLEDEDTVDAPEYPLQSLFDWNAASKKSKKKFTNAASSAAHDPTLPNILRDVPHSEILDAVGQCQNALRYGRIKVLSNGAYRTWHAIIRYIYTGSIEFAPIRSTKRPRPTPEACSPKSVYRIADEYGMDTLKQMAYKEIIGGITAENVIDELFSYFAHMYPAVHDHGMKVLLEKKSDPTVRGAIMERSNSHGEGTMEPHEKETMNKIMAQLI</sequence>
<dbReference type="AlphaFoldDB" id="A0A0D7AUE1"/>
<evidence type="ECO:0000313" key="2">
    <source>
        <dbReference type="Proteomes" id="UP000054007"/>
    </source>
</evidence>
<dbReference type="OrthoDB" id="6359816at2759"/>
<proteinExistence type="predicted"/>
<dbReference type="Proteomes" id="UP000054007">
    <property type="component" value="Unassembled WGS sequence"/>
</dbReference>
<name>A0A0D7AUE1_9AGAR</name>